<comment type="subcellular location">
    <subcellularLocation>
        <location evidence="1">Membrane</location>
        <topology evidence="1">Multi-pass membrane protein</topology>
    </subcellularLocation>
</comment>
<dbReference type="GeneID" id="18591112"/>
<evidence type="ECO:0000256" key="3">
    <source>
        <dbReference type="ARBA" id="ARBA00022723"/>
    </source>
</evidence>
<reference evidence="12" key="1">
    <citation type="journal article" date="1997" name="Nucleic Acids Res.">
        <title>tRNAscan-SE: a program for improved detection of transfer RNA genes in genomic sequence.</title>
        <authorList>
            <person name="Lowe T.M."/>
            <person name="Eddy S.R."/>
        </authorList>
    </citation>
    <scope>NUCLEOTIDE SEQUENCE [LARGE SCALE GENOMIC DNA]</scope>
    <source>
        <strain evidence="12">r\B97-61/B2</strain>
    </source>
</reference>
<dbReference type="InterPro" id="IPR044235">
    <property type="entry name" value="RNFT1/2"/>
</dbReference>
<evidence type="ECO:0000256" key="2">
    <source>
        <dbReference type="ARBA" id="ARBA00022692"/>
    </source>
</evidence>
<dbReference type="PROSITE" id="PS00518">
    <property type="entry name" value="ZF_RING_1"/>
    <property type="match status" value="1"/>
</dbReference>
<evidence type="ECO:0000313" key="12">
    <source>
        <dbReference type="Proteomes" id="UP000694886"/>
    </source>
</evidence>
<dbReference type="PANTHER" id="PTHR15860">
    <property type="entry name" value="UNCHARACTERIZED RING FINGER-CONTAINING PROTEIN"/>
    <property type="match status" value="1"/>
</dbReference>
<accession>A0AB32WUE9</accession>
<evidence type="ECO:0000256" key="7">
    <source>
        <dbReference type="ARBA" id="ARBA00022989"/>
    </source>
</evidence>
<dbReference type="SMART" id="SM00184">
    <property type="entry name" value="RING"/>
    <property type="match status" value="1"/>
</dbReference>
<dbReference type="Proteomes" id="UP000694886">
    <property type="component" value="Chromosome 9"/>
</dbReference>
<dbReference type="PROSITE" id="PS50089">
    <property type="entry name" value="ZF_RING_2"/>
    <property type="match status" value="1"/>
</dbReference>
<evidence type="ECO:0000259" key="11">
    <source>
        <dbReference type="PROSITE" id="PS50089"/>
    </source>
</evidence>
<dbReference type="Gramene" id="Tc09v2_t030740.1">
    <property type="protein sequence ID" value="Tc09v2_p030740.1"/>
    <property type="gene ID" value="Tc09v2_g030740"/>
</dbReference>
<evidence type="ECO:0000256" key="10">
    <source>
        <dbReference type="SAM" id="Phobius"/>
    </source>
</evidence>
<dbReference type="KEGG" id="tcc:18591112"/>
<dbReference type="AlphaFoldDB" id="A0AB32WUE9"/>
<dbReference type="GO" id="GO:1904294">
    <property type="term" value="P:positive regulation of ERAD pathway"/>
    <property type="evidence" value="ECO:0007669"/>
    <property type="project" value="InterPro"/>
</dbReference>
<evidence type="ECO:0000313" key="14">
    <source>
        <dbReference type="RefSeq" id="XP_017981961.1"/>
    </source>
</evidence>
<name>A0AB32WUE9_THECC</name>
<proteinExistence type="predicted"/>
<dbReference type="CDD" id="cd16532">
    <property type="entry name" value="RING-HC_RNFT1-like"/>
    <property type="match status" value="1"/>
</dbReference>
<dbReference type="Gramene" id="Tc09v2_t030740.2">
    <property type="protein sequence ID" value="Tc09v2_p030740.2"/>
    <property type="gene ID" value="Tc09v2_g030740"/>
</dbReference>
<dbReference type="InterPro" id="IPR001841">
    <property type="entry name" value="Znf_RING"/>
</dbReference>
<evidence type="ECO:0000256" key="4">
    <source>
        <dbReference type="ARBA" id="ARBA00022771"/>
    </source>
</evidence>
<dbReference type="Pfam" id="PF13639">
    <property type="entry name" value="zf-RING_2"/>
    <property type="match status" value="1"/>
</dbReference>
<evidence type="ECO:0000256" key="9">
    <source>
        <dbReference type="PROSITE-ProRule" id="PRU00175"/>
    </source>
</evidence>
<dbReference type="GO" id="GO:0016020">
    <property type="term" value="C:membrane"/>
    <property type="evidence" value="ECO:0007669"/>
    <property type="project" value="UniProtKB-SubCell"/>
</dbReference>
<evidence type="ECO:0000256" key="5">
    <source>
        <dbReference type="ARBA" id="ARBA00022786"/>
    </source>
</evidence>
<organism evidence="12 13">
    <name type="scientific">Theobroma cacao</name>
    <name type="common">Cacao</name>
    <name type="synonym">Cocoa</name>
    <dbReference type="NCBI Taxonomy" id="3641"/>
    <lineage>
        <taxon>Eukaryota</taxon>
        <taxon>Viridiplantae</taxon>
        <taxon>Streptophyta</taxon>
        <taxon>Embryophyta</taxon>
        <taxon>Tracheophyta</taxon>
        <taxon>Spermatophyta</taxon>
        <taxon>Magnoliopsida</taxon>
        <taxon>eudicotyledons</taxon>
        <taxon>Gunneridae</taxon>
        <taxon>Pentapetalae</taxon>
        <taxon>rosids</taxon>
        <taxon>malvids</taxon>
        <taxon>Malvales</taxon>
        <taxon>Malvaceae</taxon>
        <taxon>Byttnerioideae</taxon>
        <taxon>Theobroma</taxon>
    </lineage>
</organism>
<keyword evidence="8 10" id="KW-0472">Membrane</keyword>
<dbReference type="SUPFAM" id="SSF57850">
    <property type="entry name" value="RING/U-box"/>
    <property type="match status" value="1"/>
</dbReference>
<dbReference type="RefSeq" id="XP_017981961.1">
    <property type="nucleotide sequence ID" value="XM_018126472.1"/>
</dbReference>
<protein>
    <submittedName>
        <fullName evidence="13 14">RING finger and transmembrane domain-containing protein 2</fullName>
    </submittedName>
</protein>
<sequence>MDGASANSGNSSTRHGREMASSSFLRAPFAAILEFSGLLGSSSASASVAIANDHSHAQSPHQEVFIRILGIEPGENHDSVSVDLAEEGAGLTAADVSSESAIANGESGSRRDSSPYQRDDVHCLSRWIEHILPFSLLLLVFIRQHLQGFFATIWIAAVILKSNDILQKQAALKEGRKIYILLGITISFMLHVISVYWWYRNDDLLYPLVLLRPKKIPAFPHSIFIITVNDVMAQQAAMAFKCVLLICNRNSKGHNYRKQGQILTLVEYLMLLYRSLLPTPVWYRFFLNKECGRFFSSFTTGLYLTFKLTTTIEKVQLSFAALRALSHKEGHYGSRATSEQVKAAGDLCTICQEKMHAPILLRCKHIFCEDCVSEWFERERTCPLCRTLIKPDGIRSYADGSTNLVFQLF</sequence>
<dbReference type="InterPro" id="IPR017907">
    <property type="entry name" value="Znf_RING_CS"/>
</dbReference>
<feature type="domain" description="RING-type" evidence="11">
    <location>
        <begin position="348"/>
        <end position="386"/>
    </location>
</feature>
<gene>
    <name evidence="13 14" type="primary">LOC18591112</name>
</gene>
<reference evidence="13 14" key="2">
    <citation type="submission" date="2025-04" db="UniProtKB">
        <authorList>
            <consortium name="RefSeq"/>
        </authorList>
    </citation>
    <scope>IDENTIFICATION</scope>
</reference>
<keyword evidence="7 10" id="KW-1133">Transmembrane helix</keyword>
<evidence type="ECO:0000256" key="1">
    <source>
        <dbReference type="ARBA" id="ARBA00004141"/>
    </source>
</evidence>
<dbReference type="PANTHER" id="PTHR15860:SF0">
    <property type="entry name" value="LP20373P"/>
    <property type="match status" value="1"/>
</dbReference>
<evidence type="ECO:0000256" key="6">
    <source>
        <dbReference type="ARBA" id="ARBA00022833"/>
    </source>
</evidence>
<dbReference type="InterPro" id="IPR013083">
    <property type="entry name" value="Znf_RING/FYVE/PHD"/>
</dbReference>
<keyword evidence="2 10" id="KW-0812">Transmembrane</keyword>
<dbReference type="GO" id="GO:0008270">
    <property type="term" value="F:zinc ion binding"/>
    <property type="evidence" value="ECO:0007669"/>
    <property type="project" value="UniProtKB-KW"/>
</dbReference>
<evidence type="ECO:0000256" key="8">
    <source>
        <dbReference type="ARBA" id="ARBA00023136"/>
    </source>
</evidence>
<keyword evidence="6" id="KW-0862">Zinc</keyword>
<dbReference type="GO" id="GO:0061630">
    <property type="term" value="F:ubiquitin protein ligase activity"/>
    <property type="evidence" value="ECO:0007669"/>
    <property type="project" value="InterPro"/>
</dbReference>
<keyword evidence="5" id="KW-0833">Ubl conjugation pathway</keyword>
<keyword evidence="4 9" id="KW-0863">Zinc-finger</keyword>
<feature type="transmembrane region" description="Helical" evidence="10">
    <location>
        <begin position="178"/>
        <end position="199"/>
    </location>
</feature>
<evidence type="ECO:0000313" key="13">
    <source>
        <dbReference type="RefSeq" id="XP_017981960.1"/>
    </source>
</evidence>
<dbReference type="Gene3D" id="3.30.40.10">
    <property type="entry name" value="Zinc/RING finger domain, C3HC4 (zinc finger)"/>
    <property type="match status" value="1"/>
</dbReference>
<dbReference type="RefSeq" id="XP_017981960.1">
    <property type="nucleotide sequence ID" value="XM_018126471.1"/>
</dbReference>
<keyword evidence="3" id="KW-0479">Metal-binding</keyword>